<reference evidence="5 6" key="1">
    <citation type="submission" date="2019-06" db="EMBL/GenBank/DDBJ databases">
        <title>Sequencing the genomes of 1000 actinobacteria strains.</title>
        <authorList>
            <person name="Klenk H.-P."/>
        </authorList>
    </citation>
    <scope>NUCLEOTIDE SEQUENCE [LARGE SCALE GENOMIC DNA]</scope>
    <source>
        <strain evidence="5 6">DSM 43186</strain>
    </source>
</reference>
<evidence type="ECO:0000313" key="5">
    <source>
        <dbReference type="EMBL" id="TQM73791.1"/>
    </source>
</evidence>
<proteinExistence type="predicted"/>
<organism evidence="5 6">
    <name type="scientific">Thermopolyspora flexuosa</name>
    <dbReference type="NCBI Taxonomy" id="103836"/>
    <lineage>
        <taxon>Bacteria</taxon>
        <taxon>Bacillati</taxon>
        <taxon>Actinomycetota</taxon>
        <taxon>Actinomycetes</taxon>
        <taxon>Streptosporangiales</taxon>
        <taxon>Streptosporangiaceae</taxon>
        <taxon>Thermopolyspora</taxon>
    </lineage>
</organism>
<feature type="chain" id="PRO_5021857288" evidence="3">
    <location>
        <begin position="27"/>
        <end position="321"/>
    </location>
</feature>
<dbReference type="EMBL" id="VFPQ01000001">
    <property type="protein sequence ID" value="TQM73791.1"/>
    <property type="molecule type" value="Genomic_DNA"/>
</dbReference>
<dbReference type="AlphaFoldDB" id="A0A543IT82"/>
<keyword evidence="1" id="KW-0378">Hydrolase</keyword>
<dbReference type="InterPro" id="IPR049492">
    <property type="entry name" value="BD-FAE-like_dom"/>
</dbReference>
<evidence type="ECO:0000259" key="4">
    <source>
        <dbReference type="Pfam" id="PF20434"/>
    </source>
</evidence>
<dbReference type="InterPro" id="IPR050300">
    <property type="entry name" value="GDXG_lipolytic_enzyme"/>
</dbReference>
<feature type="region of interest" description="Disordered" evidence="2">
    <location>
        <begin position="26"/>
        <end position="53"/>
    </location>
</feature>
<evidence type="ECO:0000256" key="1">
    <source>
        <dbReference type="ARBA" id="ARBA00022801"/>
    </source>
</evidence>
<evidence type="ECO:0000313" key="6">
    <source>
        <dbReference type="Proteomes" id="UP000319213"/>
    </source>
</evidence>
<sequence>MRSAVTVGSLALAAVLLSGSLVPAHAQPSPSASPSASATAKAERTPEPTATMTEVPPGVAVRTVRYGRHVRQRMDVWYREDGLARPGVFVIHGGWWNSGDKRGMASIVRAYVEQGYTVFNLNYRLSQDAPWPAQRYDTLSAIQTARRYAKLFGFDRNRYAIIGFSAGGHLAAAAGTYRNGQPGLKAVVGVSPVISPMTAFVDGDEGGTAAQQRLRRAAVALAGNCLPTRLRCEKVWRSMEVPWHAGPGDAPMLTLHSQDEFVPPYHSRLLKEQLNKAGVPMTVRVLPGSAHSTALYRQPGVAEGIQAWLAARLGPLPSAGL</sequence>
<feature type="domain" description="BD-FAE-like" evidence="4">
    <location>
        <begin position="84"/>
        <end position="274"/>
    </location>
</feature>
<comment type="caution">
    <text evidence="5">The sequence shown here is derived from an EMBL/GenBank/DDBJ whole genome shotgun (WGS) entry which is preliminary data.</text>
</comment>
<accession>A0A543IT82</accession>
<dbReference type="Pfam" id="PF20434">
    <property type="entry name" value="BD-FAE"/>
    <property type="match status" value="1"/>
</dbReference>
<name>A0A543IT82_9ACTN</name>
<protein>
    <submittedName>
        <fullName evidence="5">Acetyl esterase/lipase</fullName>
    </submittedName>
</protein>
<dbReference type="PANTHER" id="PTHR48081">
    <property type="entry name" value="AB HYDROLASE SUPERFAMILY PROTEIN C4A8.06C"/>
    <property type="match status" value="1"/>
</dbReference>
<dbReference type="GO" id="GO:0016787">
    <property type="term" value="F:hydrolase activity"/>
    <property type="evidence" value="ECO:0007669"/>
    <property type="project" value="UniProtKB-KW"/>
</dbReference>
<evidence type="ECO:0000256" key="2">
    <source>
        <dbReference type="SAM" id="MobiDB-lite"/>
    </source>
</evidence>
<dbReference type="InterPro" id="IPR029058">
    <property type="entry name" value="AB_hydrolase_fold"/>
</dbReference>
<keyword evidence="6" id="KW-1185">Reference proteome</keyword>
<feature type="signal peptide" evidence="3">
    <location>
        <begin position="1"/>
        <end position="26"/>
    </location>
</feature>
<evidence type="ECO:0000256" key="3">
    <source>
        <dbReference type="SAM" id="SignalP"/>
    </source>
</evidence>
<dbReference type="Proteomes" id="UP000319213">
    <property type="component" value="Unassembled WGS sequence"/>
</dbReference>
<keyword evidence="3" id="KW-0732">Signal</keyword>
<feature type="compositionally biased region" description="Low complexity" evidence="2">
    <location>
        <begin position="26"/>
        <end position="40"/>
    </location>
</feature>
<dbReference type="Gene3D" id="3.40.50.1820">
    <property type="entry name" value="alpha/beta hydrolase"/>
    <property type="match status" value="1"/>
</dbReference>
<gene>
    <name evidence="5" type="ORF">FHX40_0444</name>
</gene>
<dbReference type="SUPFAM" id="SSF53474">
    <property type="entry name" value="alpha/beta-Hydrolases"/>
    <property type="match status" value="1"/>
</dbReference>